<keyword evidence="6 9" id="KW-0030">Aminoacyl-tRNA synthetase</keyword>
<evidence type="ECO:0000256" key="3">
    <source>
        <dbReference type="ARBA" id="ARBA00022741"/>
    </source>
</evidence>
<reference evidence="11 12" key="1">
    <citation type="journal article" date="2013" name="BMC Genomics">
        <title>Reconstruction of the lipid metabolism for the microalga Monoraphidium neglectum from its genome sequence reveals characteristics suitable for biofuel production.</title>
        <authorList>
            <person name="Bogen C."/>
            <person name="Al-Dilaimi A."/>
            <person name="Albersmeier A."/>
            <person name="Wichmann J."/>
            <person name="Grundmann M."/>
            <person name="Rupp O."/>
            <person name="Lauersen K.J."/>
            <person name="Blifernez-Klassen O."/>
            <person name="Kalinowski J."/>
            <person name="Goesmann A."/>
            <person name="Mussgnug J.H."/>
            <person name="Kruse O."/>
        </authorList>
    </citation>
    <scope>NUCLEOTIDE SEQUENCE [LARGE SCALE GENOMIC DNA]</scope>
    <source>
        <strain evidence="11 12">SAG 48.87</strain>
    </source>
</reference>
<dbReference type="GO" id="GO:0005524">
    <property type="term" value="F:ATP binding"/>
    <property type="evidence" value="ECO:0007669"/>
    <property type="project" value="UniProtKB-KW"/>
</dbReference>
<feature type="region of interest" description="Disordered" evidence="10">
    <location>
        <begin position="1"/>
        <end position="20"/>
    </location>
</feature>
<dbReference type="SUPFAM" id="SSF52374">
    <property type="entry name" value="Nucleotidylyl transferase"/>
    <property type="match status" value="1"/>
</dbReference>
<dbReference type="GO" id="GO:0009570">
    <property type="term" value="C:chloroplast stroma"/>
    <property type="evidence" value="ECO:0007669"/>
    <property type="project" value="TreeGrafter"/>
</dbReference>
<evidence type="ECO:0000256" key="2">
    <source>
        <dbReference type="ARBA" id="ARBA00022598"/>
    </source>
</evidence>
<dbReference type="NCBIfam" id="TIGR00234">
    <property type="entry name" value="tyrS"/>
    <property type="match status" value="1"/>
</dbReference>
<evidence type="ECO:0000256" key="7">
    <source>
        <dbReference type="ARBA" id="ARBA00033323"/>
    </source>
</evidence>
<keyword evidence="2 9" id="KW-0436">Ligase</keyword>
<dbReference type="GO" id="GO:0009791">
    <property type="term" value="P:post-embryonic development"/>
    <property type="evidence" value="ECO:0007669"/>
    <property type="project" value="UniProtKB-ARBA"/>
</dbReference>
<evidence type="ECO:0000256" key="6">
    <source>
        <dbReference type="ARBA" id="ARBA00023146"/>
    </source>
</evidence>
<dbReference type="OrthoDB" id="337870at2759"/>
<dbReference type="GO" id="GO:0048608">
    <property type="term" value="P:reproductive structure development"/>
    <property type="evidence" value="ECO:0007669"/>
    <property type="project" value="UniProtKB-ARBA"/>
</dbReference>
<keyword evidence="3 9" id="KW-0547">Nucleotide-binding</keyword>
<evidence type="ECO:0000256" key="8">
    <source>
        <dbReference type="ARBA" id="ARBA00048248"/>
    </source>
</evidence>
<dbReference type="AlphaFoldDB" id="A0A0D2MZD8"/>
<dbReference type="EMBL" id="KK101830">
    <property type="protein sequence ID" value="KIY99495.1"/>
    <property type="molecule type" value="Genomic_DNA"/>
</dbReference>
<evidence type="ECO:0000256" key="4">
    <source>
        <dbReference type="ARBA" id="ARBA00022840"/>
    </source>
</evidence>
<evidence type="ECO:0000256" key="9">
    <source>
        <dbReference type="RuleBase" id="RU361234"/>
    </source>
</evidence>
<sequence>MASAATEQAAPLSAPAASAAPEAARGATANVVQILRERGLVQEVTSEDLESLAAQTSLSVYCGFDPTADSLHLGNLLGIIVLAWFQRCGHTPVALVGGATGRVGDPSGRSSERPVLSEEAIERNVAGIRGILTSILERSTATAGATVPRVKVLNNLEWFGPMSFLGFLRDVGKYARVGTMMAKDSVRTRMESEQGISFTEFTYQLLQGYDFVHLCR</sequence>
<dbReference type="GeneID" id="25741341"/>
<name>A0A0D2MZD8_9CHLO</name>
<dbReference type="KEGG" id="mng:MNEG_8465"/>
<dbReference type="GO" id="GO:0006437">
    <property type="term" value="P:tyrosyl-tRNA aminoacylation"/>
    <property type="evidence" value="ECO:0007669"/>
    <property type="project" value="InterPro"/>
</dbReference>
<dbReference type="PROSITE" id="PS00178">
    <property type="entry name" value="AA_TRNA_LIGASE_I"/>
    <property type="match status" value="1"/>
</dbReference>
<dbReference type="Gene3D" id="3.40.50.620">
    <property type="entry name" value="HUPs"/>
    <property type="match status" value="1"/>
</dbReference>
<gene>
    <name evidence="11" type="ORF">MNEG_8465</name>
</gene>
<organism evidence="11 12">
    <name type="scientific">Monoraphidium neglectum</name>
    <dbReference type="NCBI Taxonomy" id="145388"/>
    <lineage>
        <taxon>Eukaryota</taxon>
        <taxon>Viridiplantae</taxon>
        <taxon>Chlorophyta</taxon>
        <taxon>core chlorophytes</taxon>
        <taxon>Chlorophyceae</taxon>
        <taxon>CS clade</taxon>
        <taxon>Sphaeropleales</taxon>
        <taxon>Selenastraceae</taxon>
        <taxon>Monoraphidium</taxon>
    </lineage>
</organism>
<evidence type="ECO:0000256" key="5">
    <source>
        <dbReference type="ARBA" id="ARBA00022917"/>
    </source>
</evidence>
<evidence type="ECO:0000313" key="11">
    <source>
        <dbReference type="EMBL" id="KIY99495.1"/>
    </source>
</evidence>
<dbReference type="InterPro" id="IPR002305">
    <property type="entry name" value="aa-tRNA-synth_Ic"/>
</dbReference>
<dbReference type="Proteomes" id="UP000054498">
    <property type="component" value="Unassembled WGS sequence"/>
</dbReference>
<dbReference type="PANTHER" id="PTHR11766">
    <property type="entry name" value="TYROSYL-TRNA SYNTHETASE"/>
    <property type="match status" value="1"/>
</dbReference>
<dbReference type="InterPro" id="IPR002307">
    <property type="entry name" value="Tyr-tRNA-ligase"/>
</dbReference>
<dbReference type="RefSeq" id="XP_013898515.1">
    <property type="nucleotide sequence ID" value="XM_014043061.1"/>
</dbReference>
<dbReference type="GO" id="GO:0004831">
    <property type="term" value="F:tyrosine-tRNA ligase activity"/>
    <property type="evidence" value="ECO:0007669"/>
    <property type="project" value="UniProtKB-EC"/>
</dbReference>
<evidence type="ECO:0000256" key="1">
    <source>
        <dbReference type="ARBA" id="ARBA00013160"/>
    </source>
</evidence>
<accession>A0A0D2MZD8</accession>
<protein>
    <recommendedName>
        <fullName evidence="1 9">Tyrosine--tRNA ligase</fullName>
        <ecNumber evidence="1 9">6.1.1.1</ecNumber>
    </recommendedName>
    <alternativeName>
        <fullName evidence="7 9">Tyrosyl-tRNA synthetase</fullName>
    </alternativeName>
</protein>
<dbReference type="PANTHER" id="PTHR11766:SF0">
    <property type="entry name" value="TYROSINE--TRNA LIGASE, MITOCHONDRIAL"/>
    <property type="match status" value="1"/>
</dbReference>
<comment type="similarity">
    <text evidence="9">Belongs to the class-I aminoacyl-tRNA synthetase family.</text>
</comment>
<keyword evidence="12" id="KW-1185">Reference proteome</keyword>
<dbReference type="InterPro" id="IPR024088">
    <property type="entry name" value="Tyr-tRNA-ligase_bac-type"/>
</dbReference>
<dbReference type="GO" id="GO:0005829">
    <property type="term" value="C:cytosol"/>
    <property type="evidence" value="ECO:0007669"/>
    <property type="project" value="TreeGrafter"/>
</dbReference>
<keyword evidence="5 9" id="KW-0648">Protein biosynthesis</keyword>
<dbReference type="PRINTS" id="PR01040">
    <property type="entry name" value="TRNASYNTHTYR"/>
</dbReference>
<dbReference type="GO" id="GO:0005739">
    <property type="term" value="C:mitochondrion"/>
    <property type="evidence" value="ECO:0007669"/>
    <property type="project" value="TreeGrafter"/>
</dbReference>
<evidence type="ECO:0000313" key="12">
    <source>
        <dbReference type="Proteomes" id="UP000054498"/>
    </source>
</evidence>
<proteinExistence type="inferred from homology"/>
<comment type="catalytic activity">
    <reaction evidence="8 9">
        <text>tRNA(Tyr) + L-tyrosine + ATP = L-tyrosyl-tRNA(Tyr) + AMP + diphosphate + H(+)</text>
        <dbReference type="Rhea" id="RHEA:10220"/>
        <dbReference type="Rhea" id="RHEA-COMP:9706"/>
        <dbReference type="Rhea" id="RHEA-COMP:9707"/>
        <dbReference type="ChEBI" id="CHEBI:15378"/>
        <dbReference type="ChEBI" id="CHEBI:30616"/>
        <dbReference type="ChEBI" id="CHEBI:33019"/>
        <dbReference type="ChEBI" id="CHEBI:58315"/>
        <dbReference type="ChEBI" id="CHEBI:78442"/>
        <dbReference type="ChEBI" id="CHEBI:78536"/>
        <dbReference type="ChEBI" id="CHEBI:456215"/>
        <dbReference type="EC" id="6.1.1.1"/>
    </reaction>
</comment>
<keyword evidence="4 9" id="KW-0067">ATP-binding</keyword>
<dbReference type="STRING" id="145388.A0A0D2MZD8"/>
<dbReference type="InterPro" id="IPR014729">
    <property type="entry name" value="Rossmann-like_a/b/a_fold"/>
</dbReference>
<dbReference type="InterPro" id="IPR001412">
    <property type="entry name" value="aa-tRNA-synth_I_CS"/>
</dbReference>
<evidence type="ECO:0000256" key="10">
    <source>
        <dbReference type="SAM" id="MobiDB-lite"/>
    </source>
</evidence>
<dbReference type="EC" id="6.1.1.1" evidence="1 9"/>
<dbReference type="Pfam" id="PF00579">
    <property type="entry name" value="tRNA-synt_1b"/>
    <property type="match status" value="1"/>
</dbReference>